<dbReference type="CDD" id="cd18809">
    <property type="entry name" value="SF1_C_RecD"/>
    <property type="match status" value="1"/>
</dbReference>
<dbReference type="Pfam" id="PF13538">
    <property type="entry name" value="UvrD_C_2"/>
    <property type="match status" value="1"/>
</dbReference>
<evidence type="ECO:0000256" key="5">
    <source>
        <dbReference type="PROSITE-ProRule" id="PRU00560"/>
    </source>
</evidence>
<organism evidence="7 8">
    <name type="scientific">Paractinoplanes toevensis</name>
    <dbReference type="NCBI Taxonomy" id="571911"/>
    <lineage>
        <taxon>Bacteria</taxon>
        <taxon>Bacillati</taxon>
        <taxon>Actinomycetota</taxon>
        <taxon>Actinomycetes</taxon>
        <taxon>Micromonosporales</taxon>
        <taxon>Micromonosporaceae</taxon>
        <taxon>Paractinoplanes</taxon>
    </lineage>
</organism>
<feature type="binding site" evidence="5">
    <location>
        <begin position="199"/>
        <end position="206"/>
    </location>
    <ligand>
        <name>ATP</name>
        <dbReference type="ChEBI" id="CHEBI:30616"/>
    </ligand>
</feature>
<feature type="domain" description="UvrD-like helicase ATP-binding" evidence="6">
    <location>
        <begin position="178"/>
        <end position="595"/>
    </location>
</feature>
<dbReference type="GO" id="GO:0005829">
    <property type="term" value="C:cytosol"/>
    <property type="evidence" value="ECO:0007669"/>
    <property type="project" value="TreeGrafter"/>
</dbReference>
<dbReference type="GO" id="GO:0043138">
    <property type="term" value="F:3'-5' DNA helicase activity"/>
    <property type="evidence" value="ECO:0007669"/>
    <property type="project" value="TreeGrafter"/>
</dbReference>
<dbReference type="GO" id="GO:0000725">
    <property type="term" value="P:recombinational repair"/>
    <property type="evidence" value="ECO:0007669"/>
    <property type="project" value="TreeGrafter"/>
</dbReference>
<dbReference type="PANTHER" id="PTHR11070">
    <property type="entry name" value="UVRD / RECB / PCRA DNA HELICASE FAMILY MEMBER"/>
    <property type="match status" value="1"/>
</dbReference>
<dbReference type="GO" id="GO:0003677">
    <property type="term" value="F:DNA binding"/>
    <property type="evidence" value="ECO:0007669"/>
    <property type="project" value="InterPro"/>
</dbReference>
<evidence type="ECO:0000313" key="8">
    <source>
        <dbReference type="Proteomes" id="UP000677082"/>
    </source>
</evidence>
<protein>
    <submittedName>
        <fullName evidence="7">DNA helicase</fullName>
    </submittedName>
</protein>
<proteinExistence type="predicted"/>
<dbReference type="SUPFAM" id="SSF52540">
    <property type="entry name" value="P-loop containing nucleoside triphosphate hydrolases"/>
    <property type="match status" value="1"/>
</dbReference>
<dbReference type="InterPro" id="IPR014016">
    <property type="entry name" value="UvrD-like_ATP-bd"/>
</dbReference>
<evidence type="ECO:0000256" key="1">
    <source>
        <dbReference type="ARBA" id="ARBA00022741"/>
    </source>
</evidence>
<keyword evidence="4 5" id="KW-0067">ATP-binding</keyword>
<comment type="caution">
    <text evidence="7">The sequence shown here is derived from an EMBL/GenBank/DDBJ whole genome shotgun (WGS) entry which is preliminary data.</text>
</comment>
<dbReference type="GO" id="GO:0016787">
    <property type="term" value="F:hydrolase activity"/>
    <property type="evidence" value="ECO:0007669"/>
    <property type="project" value="UniProtKB-UniRule"/>
</dbReference>
<keyword evidence="2 5" id="KW-0378">Hydrolase</keyword>
<gene>
    <name evidence="7" type="ORF">Ato02nite_060570</name>
</gene>
<sequence length="754" mass="82293">MSSFAAEQAYLTTLYERLDSLRDQADQRLKAILLESGGTPQGRAQREANRSHYAEQLAQMNAVENGLCFGRLDFHTDEKRYIGRLGLSAPEHDRDPLLVDWRAPAARPFYLATAVSPDGVTRRRHLRTKGRTLTAIDDEVLDLEAGATGGREDVTGEAALLSALTAERTGRMRDIVETIQPEQDEVIRAELNGIMVVQGGPGTGKTAVALHRAAYLLYTYRAQLTKQGVLILGPNTTFLRYISQVLPSLAETGVLLATLGDMFPGVRARAVESPAVAAVKGRLGMLEVLARAVEDRQTVPGDYIEVDHDGYPLRIERSVLEDARAAARRSGRPHNVARGVFVTEAIHALSLQIAERIGADPLGGENLLSEADLAETRRELREDIDVQMALFDFWPVLTPRQVLRDLLSDPDRLASAGGDPLLLRARDHRFTPADVPLLDELADLLGVDETLQKRQAAQERREAIEYAEGVLEIVEGSRSLDFEDQEEEILSAIDVVDASAFVERHEVIDTRTAAERAAADRNWVFGHVIVDEAQELSPMAWRLLMRRCPSRSMTVVGDVAQTSELAGTTGWDQVFEPYVAQRWNLVELTVNYRTPAEVMAVAADVLAAVDPALQPPRSVRSAGVAPWSLRVPRAALPAETIAAVRLEAAEVGDGRVGVLVPTALAEELGRQLVEAVPGAAVGEQPDLLNQVVLMTVRQAKGLEFDAVIVVEPDEIIAESPRGLSDLYVAVTRATRRLGVLHSADLPKVLGALAD</sequence>
<keyword evidence="8" id="KW-1185">Reference proteome</keyword>
<evidence type="ECO:0000256" key="4">
    <source>
        <dbReference type="ARBA" id="ARBA00022840"/>
    </source>
</evidence>
<keyword evidence="1 5" id="KW-0547">Nucleotide-binding</keyword>
<dbReference type="AlphaFoldDB" id="A0A919W4M5"/>
<evidence type="ECO:0000256" key="2">
    <source>
        <dbReference type="ARBA" id="ARBA00022801"/>
    </source>
</evidence>
<dbReference type="PROSITE" id="PS51198">
    <property type="entry name" value="UVRD_HELICASE_ATP_BIND"/>
    <property type="match status" value="1"/>
</dbReference>
<accession>A0A919W4M5</accession>
<evidence type="ECO:0000313" key="7">
    <source>
        <dbReference type="EMBL" id="GIM94264.1"/>
    </source>
</evidence>
<dbReference type="Proteomes" id="UP000677082">
    <property type="component" value="Unassembled WGS sequence"/>
</dbReference>
<evidence type="ECO:0000259" key="6">
    <source>
        <dbReference type="PROSITE" id="PS51198"/>
    </source>
</evidence>
<reference evidence="7 8" key="1">
    <citation type="submission" date="2021-03" db="EMBL/GenBank/DDBJ databases">
        <title>Whole genome shotgun sequence of Actinoplanes toevensis NBRC 105298.</title>
        <authorList>
            <person name="Komaki H."/>
            <person name="Tamura T."/>
        </authorList>
    </citation>
    <scope>NUCLEOTIDE SEQUENCE [LARGE SCALE GENOMIC DNA]</scope>
    <source>
        <strain evidence="7 8">NBRC 105298</strain>
    </source>
</reference>
<dbReference type="InterPro" id="IPR027417">
    <property type="entry name" value="P-loop_NTPase"/>
</dbReference>
<dbReference type="EMBL" id="BOQN01000079">
    <property type="protein sequence ID" value="GIM94264.1"/>
    <property type="molecule type" value="Genomic_DNA"/>
</dbReference>
<dbReference type="InterPro" id="IPR027785">
    <property type="entry name" value="UvrD-like_helicase_C"/>
</dbReference>
<dbReference type="InterPro" id="IPR000212">
    <property type="entry name" value="DNA_helicase_UvrD/REP"/>
</dbReference>
<keyword evidence="3 5" id="KW-0347">Helicase</keyword>
<evidence type="ECO:0000256" key="3">
    <source>
        <dbReference type="ARBA" id="ARBA00022806"/>
    </source>
</evidence>
<name>A0A919W4M5_9ACTN</name>
<dbReference type="Gene3D" id="3.40.50.300">
    <property type="entry name" value="P-loop containing nucleotide triphosphate hydrolases"/>
    <property type="match status" value="3"/>
</dbReference>
<dbReference type="PANTHER" id="PTHR11070:SF45">
    <property type="entry name" value="DNA 3'-5' HELICASE"/>
    <property type="match status" value="1"/>
</dbReference>
<dbReference type="GO" id="GO:0005524">
    <property type="term" value="F:ATP binding"/>
    <property type="evidence" value="ECO:0007669"/>
    <property type="project" value="UniProtKB-UniRule"/>
</dbReference>